<accession>A0AAW2SVZ3</accession>
<name>A0AAW2SVZ3_9LAMI</name>
<dbReference type="PANTHER" id="PTHR47074">
    <property type="entry name" value="BNAC02G40300D PROTEIN"/>
    <property type="match status" value="1"/>
</dbReference>
<reference evidence="2" key="2">
    <citation type="journal article" date="2024" name="Plant">
        <title>Genomic evolution and insights into agronomic trait innovations of Sesamum species.</title>
        <authorList>
            <person name="Miao H."/>
            <person name="Wang L."/>
            <person name="Qu L."/>
            <person name="Liu H."/>
            <person name="Sun Y."/>
            <person name="Le M."/>
            <person name="Wang Q."/>
            <person name="Wei S."/>
            <person name="Zheng Y."/>
            <person name="Lin W."/>
            <person name="Duan Y."/>
            <person name="Cao H."/>
            <person name="Xiong S."/>
            <person name="Wang X."/>
            <person name="Wei L."/>
            <person name="Li C."/>
            <person name="Ma Q."/>
            <person name="Ju M."/>
            <person name="Zhao R."/>
            <person name="Li G."/>
            <person name="Mu C."/>
            <person name="Tian Q."/>
            <person name="Mei H."/>
            <person name="Zhang T."/>
            <person name="Gao T."/>
            <person name="Zhang H."/>
        </authorList>
    </citation>
    <scope>NUCLEOTIDE SEQUENCE</scope>
    <source>
        <strain evidence="2">KEN8</strain>
    </source>
</reference>
<evidence type="ECO:0000313" key="2">
    <source>
        <dbReference type="EMBL" id="KAL0396464.1"/>
    </source>
</evidence>
<dbReference type="AlphaFoldDB" id="A0AAW2SVZ3"/>
<dbReference type="Pfam" id="PF13456">
    <property type="entry name" value="RVT_3"/>
    <property type="match status" value="1"/>
</dbReference>
<dbReference type="CDD" id="cd06222">
    <property type="entry name" value="RNase_H_like"/>
    <property type="match status" value="1"/>
</dbReference>
<evidence type="ECO:0000259" key="1">
    <source>
        <dbReference type="Pfam" id="PF13456"/>
    </source>
</evidence>
<feature type="domain" description="RNase H type-1" evidence="1">
    <location>
        <begin position="55"/>
        <end position="173"/>
    </location>
</feature>
<dbReference type="GO" id="GO:0004523">
    <property type="term" value="F:RNA-DNA hybrid ribonuclease activity"/>
    <property type="evidence" value="ECO:0007669"/>
    <property type="project" value="InterPro"/>
</dbReference>
<dbReference type="SUPFAM" id="SSF53098">
    <property type="entry name" value="Ribonuclease H-like"/>
    <property type="match status" value="1"/>
</dbReference>
<dbReference type="InterPro" id="IPR036397">
    <property type="entry name" value="RNaseH_sf"/>
</dbReference>
<gene>
    <name evidence="2" type="ORF">Scaly_0094800</name>
</gene>
<reference evidence="2" key="1">
    <citation type="submission" date="2020-06" db="EMBL/GenBank/DDBJ databases">
        <authorList>
            <person name="Li T."/>
            <person name="Hu X."/>
            <person name="Zhang T."/>
            <person name="Song X."/>
            <person name="Zhang H."/>
            <person name="Dai N."/>
            <person name="Sheng W."/>
            <person name="Hou X."/>
            <person name="Wei L."/>
        </authorList>
    </citation>
    <scope>NUCLEOTIDE SEQUENCE</scope>
    <source>
        <strain evidence="2">KEN8</strain>
        <tissue evidence="2">Leaf</tissue>
    </source>
</reference>
<comment type="caution">
    <text evidence="2">The sequence shown here is derived from an EMBL/GenBank/DDBJ whole genome shotgun (WGS) entry which is preliminary data.</text>
</comment>
<dbReference type="PANTHER" id="PTHR47074:SF48">
    <property type="entry name" value="POLYNUCLEOTIDYL TRANSFERASE, RIBONUCLEASE H-LIKE SUPERFAMILY PROTEIN"/>
    <property type="match status" value="1"/>
</dbReference>
<dbReference type="InterPro" id="IPR044730">
    <property type="entry name" value="RNase_H-like_dom_plant"/>
</dbReference>
<sequence>MTGRCLGLPQLICFASQYLISFLSQNSDDMVRDGPVSVSRWLPPPLDYIKVNFDDTSFRSGQELGIGVVVCGASGECLDWLSKRIDRMGSGELAETLAACEAVLLALRKNWQLVIFEGDCATLIHKILSLSANYSVVGPITLDIWSLFTRFRECSFQFVKRSRNAVAHALAKSTCGSLEGESVVPPTVSSLVIADIAQ</sequence>
<dbReference type="InterPro" id="IPR002156">
    <property type="entry name" value="RNaseH_domain"/>
</dbReference>
<dbReference type="EMBL" id="JACGWM010000001">
    <property type="protein sequence ID" value="KAL0396464.1"/>
    <property type="molecule type" value="Genomic_DNA"/>
</dbReference>
<dbReference type="GO" id="GO:0003676">
    <property type="term" value="F:nucleic acid binding"/>
    <property type="evidence" value="ECO:0007669"/>
    <property type="project" value="InterPro"/>
</dbReference>
<dbReference type="Gene3D" id="3.30.420.10">
    <property type="entry name" value="Ribonuclease H-like superfamily/Ribonuclease H"/>
    <property type="match status" value="1"/>
</dbReference>
<dbReference type="InterPro" id="IPR052929">
    <property type="entry name" value="RNase_H-like_EbsB-rel"/>
</dbReference>
<organism evidence="2">
    <name type="scientific">Sesamum calycinum</name>
    <dbReference type="NCBI Taxonomy" id="2727403"/>
    <lineage>
        <taxon>Eukaryota</taxon>
        <taxon>Viridiplantae</taxon>
        <taxon>Streptophyta</taxon>
        <taxon>Embryophyta</taxon>
        <taxon>Tracheophyta</taxon>
        <taxon>Spermatophyta</taxon>
        <taxon>Magnoliopsida</taxon>
        <taxon>eudicotyledons</taxon>
        <taxon>Gunneridae</taxon>
        <taxon>Pentapetalae</taxon>
        <taxon>asterids</taxon>
        <taxon>lamiids</taxon>
        <taxon>Lamiales</taxon>
        <taxon>Pedaliaceae</taxon>
        <taxon>Sesamum</taxon>
    </lineage>
</organism>
<protein>
    <recommendedName>
        <fullName evidence="1">RNase H type-1 domain-containing protein</fullName>
    </recommendedName>
</protein>
<proteinExistence type="predicted"/>
<dbReference type="InterPro" id="IPR012337">
    <property type="entry name" value="RNaseH-like_sf"/>
</dbReference>